<evidence type="ECO:0000256" key="1">
    <source>
        <dbReference type="ARBA" id="ARBA00022714"/>
    </source>
</evidence>
<gene>
    <name evidence="6" type="ORF">NX786_12905</name>
</gene>
<keyword evidence="1" id="KW-0001">2Fe-2S</keyword>
<comment type="caution">
    <text evidence="6">The sequence shown here is derived from an EMBL/GenBank/DDBJ whole genome shotgun (WGS) entry which is preliminary data.</text>
</comment>
<protein>
    <submittedName>
        <fullName evidence="6">Rieske (2Fe-2S) protein</fullName>
    </submittedName>
</protein>
<reference evidence="6" key="1">
    <citation type="submission" date="2022-08" db="EMBL/GenBank/DDBJ databases">
        <title>Reclassification of Massilia species as members of the genera Telluria, Duganella, Pseudoduganella, Mokoshia gen. nov. and Zemynaea gen. nov. using orthogonal and non-orthogonal genome-based approaches.</title>
        <authorList>
            <person name="Bowman J.P."/>
        </authorList>
    </citation>
    <scope>NUCLEOTIDE SEQUENCE</scope>
    <source>
        <strain evidence="6">LMG 11547</strain>
    </source>
</reference>
<accession>A0ABT2BYL9</accession>
<dbReference type="InterPro" id="IPR017941">
    <property type="entry name" value="Rieske_2Fe-2S"/>
</dbReference>
<dbReference type="CDD" id="cd03467">
    <property type="entry name" value="Rieske"/>
    <property type="match status" value="1"/>
</dbReference>
<sequence length="122" mass="13113">MPAKGTDVFLCRLDDLADGASRGFDPGRTGQDTVLLVRRGATIHGWRDACPHHGGTPMAWRKDAYLNAARDRIVCAAHGAQFDIETGVCTLGPCLGQRLQPVELTVTAAGNINIRLEGEEET</sequence>
<keyword evidence="7" id="KW-1185">Reference proteome</keyword>
<keyword evidence="4" id="KW-0411">Iron-sulfur</keyword>
<dbReference type="PANTHER" id="PTHR40261:SF1">
    <property type="entry name" value="RIESKE DOMAIN-CONTAINING PROTEIN"/>
    <property type="match status" value="1"/>
</dbReference>
<dbReference type="EMBL" id="JANUHC010000004">
    <property type="protein sequence ID" value="MCS0630236.1"/>
    <property type="molecule type" value="Genomic_DNA"/>
</dbReference>
<evidence type="ECO:0000256" key="3">
    <source>
        <dbReference type="ARBA" id="ARBA00023004"/>
    </source>
</evidence>
<evidence type="ECO:0000256" key="2">
    <source>
        <dbReference type="ARBA" id="ARBA00022723"/>
    </source>
</evidence>
<keyword evidence="2" id="KW-0479">Metal-binding</keyword>
<dbReference type="PROSITE" id="PS51296">
    <property type="entry name" value="RIESKE"/>
    <property type="match status" value="1"/>
</dbReference>
<dbReference type="RefSeq" id="WP_259449351.1">
    <property type="nucleotide sequence ID" value="NZ_CP119520.1"/>
</dbReference>
<name>A0ABT2BYL9_9BURK</name>
<dbReference type="Proteomes" id="UP001165263">
    <property type="component" value="Unassembled WGS sequence"/>
</dbReference>
<dbReference type="SUPFAM" id="SSF50022">
    <property type="entry name" value="ISP domain"/>
    <property type="match status" value="1"/>
</dbReference>
<dbReference type="Pfam" id="PF00355">
    <property type="entry name" value="Rieske"/>
    <property type="match status" value="1"/>
</dbReference>
<evidence type="ECO:0000313" key="6">
    <source>
        <dbReference type="EMBL" id="MCS0630236.1"/>
    </source>
</evidence>
<dbReference type="InterPro" id="IPR036922">
    <property type="entry name" value="Rieske_2Fe-2S_sf"/>
</dbReference>
<organism evidence="6 7">
    <name type="scientific">Telluria mixta</name>
    <dbReference type="NCBI Taxonomy" id="34071"/>
    <lineage>
        <taxon>Bacteria</taxon>
        <taxon>Pseudomonadati</taxon>
        <taxon>Pseudomonadota</taxon>
        <taxon>Betaproteobacteria</taxon>
        <taxon>Burkholderiales</taxon>
        <taxon>Oxalobacteraceae</taxon>
        <taxon>Telluria group</taxon>
        <taxon>Telluria</taxon>
    </lineage>
</organism>
<dbReference type="PANTHER" id="PTHR40261">
    <property type="match status" value="1"/>
</dbReference>
<keyword evidence="3" id="KW-0408">Iron</keyword>
<dbReference type="Gene3D" id="2.102.10.10">
    <property type="entry name" value="Rieske [2Fe-2S] iron-sulphur domain"/>
    <property type="match status" value="1"/>
</dbReference>
<feature type="domain" description="Rieske" evidence="5">
    <location>
        <begin position="8"/>
        <end position="94"/>
    </location>
</feature>
<evidence type="ECO:0000313" key="7">
    <source>
        <dbReference type="Proteomes" id="UP001165263"/>
    </source>
</evidence>
<evidence type="ECO:0000256" key="4">
    <source>
        <dbReference type="ARBA" id="ARBA00023014"/>
    </source>
</evidence>
<proteinExistence type="predicted"/>
<evidence type="ECO:0000259" key="5">
    <source>
        <dbReference type="PROSITE" id="PS51296"/>
    </source>
</evidence>